<sequence>MLKLLLPLVFGILIQYRFHVSPSTLATVSAFAILAFAVFSVFPIYLKFAYAWIKVVAIQVLFIGLGTFITYNYDGIAQSNNVVNNYEQQPIIATIQAPLVPKPKSYKALVSIDAVFKNGHWLPINGKALLYFKKDSSASHLTYGSQIVITKPLSLITNLGNPGGFNYQEYCSFQHIYYQAFVSGNQYLLLASTNSHPFTKWLFTVRDQVLATLRTYIHAADELAVAEALLIGYRDDLDRDLVQRYSNTGVVHIIAISGLHLGMIYGMLSALFGLFKQYRATKIIKPIVIILVLWLFTLIAGAAPSILRSAIMFTFIVLGDAMRKRSNIYNTLALSAFVILIVNPYSLWDVGFQLSYSAVLSIILFYKYILQWFYFKNKLLKWFWALNAVTLSAQILTLPIIIYHFHQLPTLFFITNLVAVPLSGLILYAELALLITTWFTPLAKAIGWLTEHLLAFMNDFIARVDDLPFSILNGLQIHLVQVALLYAIITAATIWLLQKSSKALLACLSFACFFCAWRYWDFMGKYRQHKMIVYNVPNYKAIDLIDGRYFQFVGDSVLQEDGFLSNFHLRPSRILHRIAESETLSNSSIDSNIITANGKTIVVIDKPLPQHFDLPQKINADVIVLSHNPKIYFSTLAQAFNCKQYVFDASNLAWKIKYWKKDADSLGISYHVVAEKGAFEMDL</sequence>
<dbReference type="Pfam" id="PF03772">
    <property type="entry name" value="Competence"/>
    <property type="match status" value="1"/>
</dbReference>
<dbReference type="EMBL" id="JBHSDC010000031">
    <property type="protein sequence ID" value="MFC4233548.1"/>
    <property type="molecule type" value="Genomic_DNA"/>
</dbReference>
<evidence type="ECO:0000256" key="1">
    <source>
        <dbReference type="ARBA" id="ARBA00004651"/>
    </source>
</evidence>
<dbReference type="NCBIfam" id="TIGR00360">
    <property type="entry name" value="ComEC_N-term"/>
    <property type="match status" value="1"/>
</dbReference>
<feature type="transmembrane region" description="Helical" evidence="6">
    <location>
        <begin position="287"/>
        <end position="307"/>
    </location>
</feature>
<dbReference type="PANTHER" id="PTHR30619:SF1">
    <property type="entry name" value="RECOMBINATION PROTEIN 2"/>
    <property type="match status" value="1"/>
</dbReference>
<feature type="transmembrane region" description="Helical" evidence="6">
    <location>
        <begin position="503"/>
        <end position="520"/>
    </location>
</feature>
<evidence type="ECO:0000256" key="3">
    <source>
        <dbReference type="ARBA" id="ARBA00022692"/>
    </source>
</evidence>
<keyword evidence="3 6" id="KW-0812">Transmembrane</keyword>
<comment type="caution">
    <text evidence="9">The sequence shown here is derived from an EMBL/GenBank/DDBJ whole genome shotgun (WGS) entry which is preliminary data.</text>
</comment>
<feature type="transmembrane region" description="Helical" evidence="6">
    <location>
        <begin position="411"/>
        <end position="435"/>
    </location>
</feature>
<feature type="domain" description="DUF4131" evidence="8">
    <location>
        <begin position="28"/>
        <end position="186"/>
    </location>
</feature>
<evidence type="ECO:0000313" key="10">
    <source>
        <dbReference type="Proteomes" id="UP001595906"/>
    </source>
</evidence>
<keyword evidence="2" id="KW-1003">Cell membrane</keyword>
<feature type="transmembrane region" description="Helical" evidence="6">
    <location>
        <begin position="48"/>
        <end position="71"/>
    </location>
</feature>
<protein>
    <submittedName>
        <fullName evidence="9">ComEC/Rec2 family competence protein</fullName>
    </submittedName>
</protein>
<feature type="domain" description="ComEC/Rec2-related protein" evidence="7">
    <location>
        <begin position="229"/>
        <end position="497"/>
    </location>
</feature>
<comment type="subcellular location">
    <subcellularLocation>
        <location evidence="1">Cell membrane</location>
        <topology evidence="1">Multi-pass membrane protein</topology>
    </subcellularLocation>
</comment>
<dbReference type="Proteomes" id="UP001595906">
    <property type="component" value="Unassembled WGS sequence"/>
</dbReference>
<evidence type="ECO:0000259" key="7">
    <source>
        <dbReference type="Pfam" id="PF03772"/>
    </source>
</evidence>
<dbReference type="InterPro" id="IPR004477">
    <property type="entry name" value="ComEC_N"/>
</dbReference>
<organism evidence="9 10">
    <name type="scientific">Parasediminibacterium paludis</name>
    <dbReference type="NCBI Taxonomy" id="908966"/>
    <lineage>
        <taxon>Bacteria</taxon>
        <taxon>Pseudomonadati</taxon>
        <taxon>Bacteroidota</taxon>
        <taxon>Chitinophagia</taxon>
        <taxon>Chitinophagales</taxon>
        <taxon>Chitinophagaceae</taxon>
        <taxon>Parasediminibacterium</taxon>
    </lineage>
</organism>
<dbReference type="InterPro" id="IPR025405">
    <property type="entry name" value="DUF4131"/>
</dbReference>
<dbReference type="InterPro" id="IPR052159">
    <property type="entry name" value="Competence_DNA_uptake"/>
</dbReference>
<gene>
    <name evidence="9" type="ORF">ACFOW1_16725</name>
</gene>
<feature type="transmembrane region" description="Helical" evidence="6">
    <location>
        <begin position="477"/>
        <end position="497"/>
    </location>
</feature>
<proteinExistence type="predicted"/>
<keyword evidence="4 6" id="KW-1133">Transmembrane helix</keyword>
<feature type="transmembrane region" description="Helical" evidence="6">
    <location>
        <begin position="249"/>
        <end position="275"/>
    </location>
</feature>
<keyword evidence="5 6" id="KW-0472">Membrane</keyword>
<feature type="transmembrane region" description="Helical" evidence="6">
    <location>
        <begin position="382"/>
        <end position="405"/>
    </location>
</feature>
<evidence type="ECO:0000313" key="9">
    <source>
        <dbReference type="EMBL" id="MFC4233548.1"/>
    </source>
</evidence>
<evidence type="ECO:0000256" key="6">
    <source>
        <dbReference type="SAM" id="Phobius"/>
    </source>
</evidence>
<keyword evidence="10" id="KW-1185">Reference proteome</keyword>
<evidence type="ECO:0000256" key="5">
    <source>
        <dbReference type="ARBA" id="ARBA00023136"/>
    </source>
</evidence>
<accession>A0ABV8PZM0</accession>
<evidence type="ECO:0000259" key="8">
    <source>
        <dbReference type="Pfam" id="PF13567"/>
    </source>
</evidence>
<dbReference type="RefSeq" id="WP_379015880.1">
    <property type="nucleotide sequence ID" value="NZ_JBHSDC010000031.1"/>
</dbReference>
<evidence type="ECO:0000256" key="4">
    <source>
        <dbReference type="ARBA" id="ARBA00022989"/>
    </source>
</evidence>
<feature type="transmembrane region" description="Helical" evidence="6">
    <location>
        <begin position="354"/>
        <end position="375"/>
    </location>
</feature>
<feature type="transmembrane region" description="Helical" evidence="6">
    <location>
        <begin position="328"/>
        <end position="348"/>
    </location>
</feature>
<name>A0ABV8PZM0_9BACT</name>
<dbReference type="PANTHER" id="PTHR30619">
    <property type="entry name" value="DNA INTERNALIZATION/COMPETENCE PROTEIN COMEC/REC2"/>
    <property type="match status" value="1"/>
</dbReference>
<dbReference type="Pfam" id="PF13567">
    <property type="entry name" value="DUF4131"/>
    <property type="match status" value="1"/>
</dbReference>
<evidence type="ECO:0000256" key="2">
    <source>
        <dbReference type="ARBA" id="ARBA00022475"/>
    </source>
</evidence>
<reference evidence="10" key="1">
    <citation type="journal article" date="2019" name="Int. J. Syst. Evol. Microbiol.">
        <title>The Global Catalogue of Microorganisms (GCM) 10K type strain sequencing project: providing services to taxonomists for standard genome sequencing and annotation.</title>
        <authorList>
            <consortium name="The Broad Institute Genomics Platform"/>
            <consortium name="The Broad Institute Genome Sequencing Center for Infectious Disease"/>
            <person name="Wu L."/>
            <person name="Ma J."/>
        </authorList>
    </citation>
    <scope>NUCLEOTIDE SEQUENCE [LARGE SCALE GENOMIC DNA]</scope>
    <source>
        <strain evidence="10">CECT 8010</strain>
    </source>
</reference>